<evidence type="ECO:0000256" key="5">
    <source>
        <dbReference type="ARBA" id="ARBA00022837"/>
    </source>
</evidence>
<proteinExistence type="inferred from homology"/>
<keyword evidence="15" id="KW-0812">Transmembrane</keyword>
<organism evidence="17 18">
    <name type="scientific">Solea senegalensis</name>
    <name type="common">Senegalese sole</name>
    <dbReference type="NCBI Taxonomy" id="28829"/>
    <lineage>
        <taxon>Eukaryota</taxon>
        <taxon>Metazoa</taxon>
        <taxon>Chordata</taxon>
        <taxon>Craniata</taxon>
        <taxon>Vertebrata</taxon>
        <taxon>Euteleostomi</taxon>
        <taxon>Actinopterygii</taxon>
        <taxon>Neopterygii</taxon>
        <taxon>Teleostei</taxon>
        <taxon>Neoteleostei</taxon>
        <taxon>Acanthomorphata</taxon>
        <taxon>Carangaria</taxon>
        <taxon>Pleuronectiformes</taxon>
        <taxon>Pleuronectoidei</taxon>
        <taxon>Soleidae</taxon>
        <taxon>Solea</taxon>
    </lineage>
</organism>
<dbReference type="SMART" id="SM00202">
    <property type="entry name" value="SR"/>
    <property type="match status" value="1"/>
</dbReference>
<dbReference type="InterPro" id="IPR009283">
    <property type="entry name" value="Apyrase"/>
</dbReference>
<dbReference type="Pfam" id="PF00530">
    <property type="entry name" value="SRCR"/>
    <property type="match status" value="1"/>
</dbReference>
<evidence type="ECO:0000256" key="7">
    <source>
        <dbReference type="ARBA" id="ARBA00025738"/>
    </source>
</evidence>
<feature type="disulfide bond" evidence="13">
    <location>
        <begin position="505"/>
        <end position="569"/>
    </location>
</feature>
<evidence type="ECO:0000313" key="18">
    <source>
        <dbReference type="Proteomes" id="UP000693946"/>
    </source>
</evidence>
<evidence type="ECO:0000256" key="14">
    <source>
        <dbReference type="SAM" id="MobiDB-lite"/>
    </source>
</evidence>
<dbReference type="GO" id="GO:0030166">
    <property type="term" value="P:proteoglycan biosynthetic process"/>
    <property type="evidence" value="ECO:0007669"/>
    <property type="project" value="TreeGrafter"/>
</dbReference>
<dbReference type="GO" id="GO:0045134">
    <property type="term" value="F:UDP phosphatase activity"/>
    <property type="evidence" value="ECO:0007669"/>
    <property type="project" value="TreeGrafter"/>
</dbReference>
<comment type="caution">
    <text evidence="17">The sequence shown here is derived from an EMBL/GenBank/DDBJ whole genome shotgun (WGS) entry which is preliminary data.</text>
</comment>
<feature type="binding site" evidence="12">
    <location>
        <position position="240"/>
    </location>
    <ligand>
        <name>Ca(2+)</name>
        <dbReference type="ChEBI" id="CHEBI:29108"/>
    </ligand>
</feature>
<dbReference type="GO" id="GO:0004382">
    <property type="term" value="F:GDP phosphatase activity"/>
    <property type="evidence" value="ECO:0007669"/>
    <property type="project" value="TreeGrafter"/>
</dbReference>
<evidence type="ECO:0000256" key="2">
    <source>
        <dbReference type="ARBA" id="ARBA00022723"/>
    </source>
</evidence>
<comment type="cofactor">
    <cofactor evidence="1 12">
        <name>Ca(2+)</name>
        <dbReference type="ChEBI" id="CHEBI:29108"/>
    </cofactor>
</comment>
<evidence type="ECO:0000256" key="9">
    <source>
        <dbReference type="ARBA" id="ARBA00052933"/>
    </source>
</evidence>
<evidence type="ECO:0000259" key="16">
    <source>
        <dbReference type="PROSITE" id="PS50287"/>
    </source>
</evidence>
<keyword evidence="15" id="KW-1133">Transmembrane helix</keyword>
<dbReference type="PROSITE" id="PS50287">
    <property type="entry name" value="SRCR_2"/>
    <property type="match status" value="1"/>
</dbReference>
<dbReference type="InterPro" id="IPR011705">
    <property type="entry name" value="BACK"/>
</dbReference>
<dbReference type="GO" id="GO:0005509">
    <property type="term" value="F:calcium ion binding"/>
    <property type="evidence" value="ECO:0007669"/>
    <property type="project" value="InterPro"/>
</dbReference>
<feature type="binding site" evidence="12">
    <location>
        <position position="421"/>
    </location>
    <ligand>
        <name>Ca(2+)</name>
        <dbReference type="ChEBI" id="CHEBI:29108"/>
    </ligand>
</feature>
<feature type="binding site" evidence="12">
    <location>
        <position position="194"/>
    </location>
    <ligand>
        <name>Ca(2+)</name>
        <dbReference type="ChEBI" id="CHEBI:29108"/>
    </ligand>
</feature>
<evidence type="ECO:0000256" key="3">
    <source>
        <dbReference type="ARBA" id="ARBA00022729"/>
    </source>
</evidence>
<dbReference type="FunFam" id="3.10.250.10:FF:000001">
    <property type="entry name" value="Lysyl oxidase 4 isoform X1"/>
    <property type="match status" value="1"/>
</dbReference>
<feature type="binding site" evidence="12">
    <location>
        <position position="193"/>
    </location>
    <ligand>
        <name>Ca(2+)</name>
        <dbReference type="ChEBI" id="CHEBI:29108"/>
    </ligand>
</feature>
<comment type="catalytic activity">
    <reaction evidence="9">
        <text>a ribonucleoside 5'-diphosphate + H2O = a ribonucleoside 5'-phosphate + phosphate + H(+)</text>
        <dbReference type="Rhea" id="RHEA:36799"/>
        <dbReference type="ChEBI" id="CHEBI:15377"/>
        <dbReference type="ChEBI" id="CHEBI:15378"/>
        <dbReference type="ChEBI" id="CHEBI:43474"/>
        <dbReference type="ChEBI" id="CHEBI:57930"/>
        <dbReference type="ChEBI" id="CHEBI:58043"/>
        <dbReference type="EC" id="3.6.1.6"/>
    </reaction>
</comment>
<dbReference type="EMBL" id="JAGKHQ010000472">
    <property type="protein sequence ID" value="KAG7468713.1"/>
    <property type="molecule type" value="Genomic_DNA"/>
</dbReference>
<evidence type="ECO:0000256" key="13">
    <source>
        <dbReference type="PROSITE-ProRule" id="PRU00196"/>
    </source>
</evidence>
<evidence type="ECO:0000256" key="12">
    <source>
        <dbReference type="PIRSR" id="PIRSR609283-1"/>
    </source>
</evidence>
<evidence type="ECO:0000256" key="15">
    <source>
        <dbReference type="SAM" id="Phobius"/>
    </source>
</evidence>
<reference evidence="17 18" key="1">
    <citation type="journal article" date="2021" name="Sci. Rep.">
        <title>Chromosome anchoring in Senegalese sole (Solea senegalensis) reveals sex-associated markers and genome rearrangements in flatfish.</title>
        <authorList>
            <person name="Guerrero-Cozar I."/>
            <person name="Gomez-Garrido J."/>
            <person name="Berbel C."/>
            <person name="Martinez-Blanch J.F."/>
            <person name="Alioto T."/>
            <person name="Claros M.G."/>
            <person name="Gagnaire P.A."/>
            <person name="Manchado M."/>
        </authorList>
    </citation>
    <scope>NUCLEOTIDE SEQUENCE [LARGE SCALE GENOMIC DNA]</scope>
    <source>
        <strain evidence="17">Sse05_10M</strain>
    </source>
</reference>
<evidence type="ECO:0000256" key="11">
    <source>
        <dbReference type="ARBA" id="ARBA00077367"/>
    </source>
</evidence>
<dbReference type="Pfam" id="PF06079">
    <property type="entry name" value="Apyrase"/>
    <property type="match status" value="1"/>
</dbReference>
<dbReference type="InterPro" id="IPR001190">
    <property type="entry name" value="SRCR"/>
</dbReference>
<feature type="disulfide bond" evidence="13">
    <location>
        <begin position="549"/>
        <end position="559"/>
    </location>
</feature>
<evidence type="ECO:0000256" key="10">
    <source>
        <dbReference type="ARBA" id="ARBA00069980"/>
    </source>
</evidence>
<dbReference type="Pfam" id="PF07707">
    <property type="entry name" value="BACK"/>
    <property type="match status" value="1"/>
</dbReference>
<feature type="region of interest" description="Disordered" evidence="14">
    <location>
        <begin position="1"/>
        <end position="34"/>
    </location>
</feature>
<dbReference type="Proteomes" id="UP000693946">
    <property type="component" value="Unassembled WGS sequence"/>
</dbReference>
<dbReference type="FunFam" id="2.120.10.100:FF:000001">
    <property type="entry name" value="Soluble calcium-activated nucleotidase 1"/>
    <property type="match status" value="1"/>
</dbReference>
<feature type="binding site" evidence="12">
    <location>
        <position position="370"/>
    </location>
    <ligand>
        <name>Ca(2+)</name>
        <dbReference type="ChEBI" id="CHEBI:29108"/>
    </ligand>
</feature>
<feature type="domain" description="SRCR" evidence="16">
    <location>
        <begin position="480"/>
        <end position="580"/>
    </location>
</feature>
<dbReference type="SMART" id="SM00875">
    <property type="entry name" value="BACK"/>
    <property type="match status" value="1"/>
</dbReference>
<dbReference type="PANTHER" id="PTHR13023">
    <property type="entry name" value="APYRASE"/>
    <property type="match status" value="1"/>
</dbReference>
<dbReference type="EC" id="3.6.1.6" evidence="8"/>
<keyword evidence="3" id="KW-0732">Signal</keyword>
<dbReference type="AlphaFoldDB" id="A0AAV6PJK3"/>
<feature type="binding site" evidence="12">
    <location>
        <position position="309"/>
    </location>
    <ligand>
        <name>Ca(2+)</name>
        <dbReference type="ChEBI" id="CHEBI:29108"/>
    </ligand>
</feature>
<comment type="similarity">
    <text evidence="7">Belongs to the apyrase family.</text>
</comment>
<keyword evidence="4" id="KW-0378">Hydrolase</keyword>
<keyword evidence="2 12" id="KW-0479">Metal-binding</keyword>
<evidence type="ECO:0000256" key="4">
    <source>
        <dbReference type="ARBA" id="ARBA00022801"/>
    </source>
</evidence>
<keyword evidence="15" id="KW-0472">Membrane</keyword>
<evidence type="ECO:0000313" key="17">
    <source>
        <dbReference type="EMBL" id="KAG7468713.1"/>
    </source>
</evidence>
<feature type="disulfide bond" evidence="13">
    <location>
        <begin position="518"/>
        <end position="579"/>
    </location>
</feature>
<keyword evidence="5 12" id="KW-0106">Calcium</keyword>
<keyword evidence="18" id="KW-1185">Reference proteome</keyword>
<feature type="transmembrane region" description="Helical" evidence="15">
    <location>
        <begin position="67"/>
        <end position="90"/>
    </location>
</feature>
<evidence type="ECO:0000256" key="8">
    <source>
        <dbReference type="ARBA" id="ARBA00038863"/>
    </source>
</evidence>
<protein>
    <recommendedName>
        <fullName evidence="10">Soluble calcium-activated nucleotidase 1</fullName>
        <ecNumber evidence="8">3.6.1.6</ecNumber>
    </recommendedName>
    <alternativeName>
        <fullName evidence="11">Apyrase homolog</fullName>
    </alternativeName>
</protein>
<dbReference type="PANTHER" id="PTHR13023:SF3">
    <property type="entry name" value="SOLUBLE CALCIUM-ACTIVATED NUCLEOTIDASE 1"/>
    <property type="match status" value="1"/>
</dbReference>
<sequence length="1008" mass="114585">MTVVERSGRKRRRGHTRPPSLMPATPGSPRQEHEPMNTLRISVGGLPILASMANATDPRFRLKWRPIAAVALALLLLLLLFMHLSSGLHFRSHNSHNVRSPHVETWPMESHYNNTYPLSTPEHTSQGTRYRIGVIADLDTNSQSDKKLTWYSYMRHGYLLVSVSGDKVAVDWDEDRVVLESHLSEKGRGMELSELVVFNGKLYSVDDRTGVVYHIDGGKAVPWVILPDGDGSAAKGFKAEWLAVKDEHLYIGGLGKEWTTTEGEFVNNNPEWVKVVGYRGDIRHENWVPRYKALKVAADIKPPGYLIHESAAWSDTLQRWFFLPRRASMERYEETADERRGTNLAVSCSADFKDIIVSRVGPLIPTHGFSSFKFVPNTDDQIILALKSEEDAGNVATYIMAFTLDGRILLPETKIGDVKYEGLEQQRREVTVWFTYQHKQKMPTRRNMCLLWLLLLLHVCEGAFRVDLFKSTAQPREGDVRLVGSKSPAVGRVEVYHDSKWGTVCDDGWDMAEAQVVCRQLHFPGAKSFDIGQDYGQVTGPIWLDDIQCNGNEKHLFNCGFKGWGVTDCTHKEDVGVTCETEDTSLGDRRHLLDHTFSLSDDLGKTFDDQRGCNFLIVAKSASGNKMQNGTLEMLETQICAHKIMLSQFPLFNATEDISSITVDVSLSCRPYFSSFIRYLYTRKINVTLSSVQCIHWMASKFGVKQLVEDITRLFTQVLPEDPLFHTQLSLYKYAEETGDLVLRENCIQYLAWNFVNLTTSPAWADISAELFGLILSRSDVVVPDEFFLLQSVESWITERGNATSLKSQVDLLNRIRFPMIAVEKLYALEVNSSLYSTHQKLYHDNMLKAFQFNVLLLSNLLSNPKFDNAEEDYQPRLYTDSWSIAVTPNHQIRTFSTPIHNSLIFQGKKAGWGLGIFTSQYQCSNQGLRCKSLPMVRLRPQSDYSRYKVIFHNRLLLMCQGKYICEVQGFKDDVGYISENSTGGLSYPCPDNNYTYRFVVRPEYILA</sequence>
<evidence type="ECO:0000256" key="6">
    <source>
        <dbReference type="ARBA" id="ARBA00023157"/>
    </source>
</evidence>
<gene>
    <name evidence="17" type="ORF">JOB18_033721</name>
</gene>
<keyword evidence="6 13" id="KW-1015">Disulfide bond</keyword>
<accession>A0AAV6PJK3</accession>
<dbReference type="GO" id="GO:0016020">
    <property type="term" value="C:membrane"/>
    <property type="evidence" value="ECO:0007669"/>
    <property type="project" value="InterPro"/>
</dbReference>
<evidence type="ECO:0000256" key="1">
    <source>
        <dbReference type="ARBA" id="ARBA00001913"/>
    </source>
</evidence>
<name>A0AAV6PJK3_SOLSE</name>